<evidence type="ECO:0000313" key="9">
    <source>
        <dbReference type="Proteomes" id="UP000663203"/>
    </source>
</evidence>
<sequence length="147" mass="15659">MGVTLDDDARQYLAAFEDVTGVDGQDCLVLAAGDAADADERLVVVVSSGRMSEAIGPGGRTVGRYEDRVGVPVRLVEDADDPEAFVANAFSPAAVYNVTISENEDTVAYVEVAEEDRGVAIGSNGRTIEDVRRLAARHFDIDDVQLL</sequence>
<dbReference type="PANTHER" id="PTHR22648:SF0">
    <property type="entry name" value="TRANSCRIPTION TERMINATION_ANTITERMINATION PROTEIN NUSA"/>
    <property type="match status" value="1"/>
</dbReference>
<dbReference type="RefSeq" id="WP_207290664.1">
    <property type="nucleotide sequence ID" value="NZ_CP071462.1"/>
</dbReference>
<dbReference type="SUPFAM" id="SSF54814">
    <property type="entry name" value="Prokaryotic type KH domain (KH-domain type II)"/>
    <property type="match status" value="2"/>
</dbReference>
<keyword evidence="5 6" id="KW-0804">Transcription</keyword>
<reference evidence="8 9" key="1">
    <citation type="submission" date="2021-03" db="EMBL/GenBank/DDBJ databases">
        <title>Haloterrigena longa sp. nov. and Haloterrigena limicola sp. nov., extremely halophilic archaea isolated from a salt lake.</title>
        <authorList>
            <person name="Henglin C."/>
        </authorList>
    </citation>
    <scope>NUCLEOTIDE SEQUENCE [LARGE SCALE GENOMIC DNA]</scope>
    <source>
        <strain evidence="8 9">KZCA68</strain>
    </source>
</reference>
<feature type="domain" description="NusA-like second KH" evidence="7">
    <location>
        <begin position="82"/>
        <end position="143"/>
    </location>
</feature>
<comment type="function">
    <text evidence="6">Participates in transcription termination.</text>
</comment>
<dbReference type="InterPro" id="IPR010212">
    <property type="entry name" value="NusA_arc"/>
</dbReference>
<keyword evidence="4 6" id="KW-0805">Transcription regulation</keyword>
<dbReference type="KEGG" id="hakz:J0X25_08320"/>
<comment type="subcellular location">
    <subcellularLocation>
        <location evidence="6">Cytoplasm</location>
    </subcellularLocation>
</comment>
<dbReference type="PANTHER" id="PTHR22648">
    <property type="entry name" value="TRANSCRIPTION TERMINATION FACTOR NUSA"/>
    <property type="match status" value="1"/>
</dbReference>
<dbReference type="Gene3D" id="3.30.300.20">
    <property type="match status" value="2"/>
</dbReference>
<proteinExistence type="inferred from homology"/>
<evidence type="ECO:0000256" key="4">
    <source>
        <dbReference type="ARBA" id="ARBA00023015"/>
    </source>
</evidence>
<dbReference type="AlphaFoldDB" id="A0A8A2VSD5"/>
<evidence type="ECO:0000313" key="8">
    <source>
        <dbReference type="EMBL" id="QSX00949.1"/>
    </source>
</evidence>
<dbReference type="GO" id="GO:0006353">
    <property type="term" value="P:DNA-templated transcription termination"/>
    <property type="evidence" value="ECO:0007669"/>
    <property type="project" value="UniProtKB-UniRule"/>
</dbReference>
<evidence type="ECO:0000256" key="5">
    <source>
        <dbReference type="ARBA" id="ARBA00023163"/>
    </source>
</evidence>
<evidence type="ECO:0000256" key="1">
    <source>
        <dbReference type="ARBA" id="ARBA00022472"/>
    </source>
</evidence>
<keyword evidence="3" id="KW-0694">RNA-binding</keyword>
<organism evidence="8 9">
    <name type="scientific">Haloterrigena alkaliphila</name>
    <dbReference type="NCBI Taxonomy" id="2816475"/>
    <lineage>
        <taxon>Archaea</taxon>
        <taxon>Methanobacteriati</taxon>
        <taxon>Methanobacteriota</taxon>
        <taxon>Stenosarchaea group</taxon>
        <taxon>Halobacteria</taxon>
        <taxon>Halobacteriales</taxon>
        <taxon>Natrialbaceae</taxon>
        <taxon>Haloterrigena</taxon>
    </lineage>
</organism>
<dbReference type="CDD" id="cd22531">
    <property type="entry name" value="KH-II_NusA_arch_rpt2"/>
    <property type="match status" value="1"/>
</dbReference>
<comment type="similarity">
    <text evidence="6">Belongs to the NusA family.</text>
</comment>
<dbReference type="Proteomes" id="UP000663203">
    <property type="component" value="Chromosome"/>
</dbReference>
<dbReference type="InterPro" id="IPR015946">
    <property type="entry name" value="KH_dom-like_a/b"/>
</dbReference>
<dbReference type="GO" id="GO:0005829">
    <property type="term" value="C:cytosol"/>
    <property type="evidence" value="ECO:0007669"/>
    <property type="project" value="TreeGrafter"/>
</dbReference>
<keyword evidence="2 6" id="KW-0963">Cytoplasm</keyword>
<dbReference type="InterPro" id="IPR030842">
    <property type="entry name" value="TF_NusA_bacterial"/>
</dbReference>
<evidence type="ECO:0000256" key="6">
    <source>
        <dbReference type="HAMAP-Rule" id="MF_00945"/>
    </source>
</evidence>
<dbReference type="InterPro" id="IPR009019">
    <property type="entry name" value="KH_sf_prok-type"/>
</dbReference>
<evidence type="ECO:0000256" key="3">
    <source>
        <dbReference type="ARBA" id="ARBA00022884"/>
    </source>
</evidence>
<dbReference type="GO" id="GO:0003723">
    <property type="term" value="F:RNA binding"/>
    <property type="evidence" value="ECO:0007669"/>
    <property type="project" value="UniProtKB-KW"/>
</dbReference>
<dbReference type="HAMAP" id="MF_00945_A">
    <property type="entry name" value="NusA_A"/>
    <property type="match status" value="1"/>
</dbReference>
<evidence type="ECO:0000259" key="7">
    <source>
        <dbReference type="Pfam" id="PF26594"/>
    </source>
</evidence>
<dbReference type="GeneID" id="63187303"/>
<keyword evidence="1 6" id="KW-0806">Transcription termination</keyword>
<dbReference type="Pfam" id="PF26594">
    <property type="entry name" value="KH_NusA_2nd"/>
    <property type="match status" value="1"/>
</dbReference>
<dbReference type="NCBIfam" id="TIGR01952">
    <property type="entry name" value="nusA_arch"/>
    <property type="match status" value="1"/>
</dbReference>
<accession>A0A8A2VSD5</accession>
<dbReference type="GO" id="GO:0031564">
    <property type="term" value="P:transcription antitermination"/>
    <property type="evidence" value="ECO:0007669"/>
    <property type="project" value="InterPro"/>
</dbReference>
<gene>
    <name evidence="6" type="primary">nusA</name>
    <name evidence="8" type="ORF">J0X25_08320</name>
</gene>
<name>A0A8A2VSD5_9EURY</name>
<evidence type="ECO:0000256" key="2">
    <source>
        <dbReference type="ARBA" id="ARBA00022490"/>
    </source>
</evidence>
<protein>
    <recommendedName>
        <fullName evidence="6">Probable transcription termination protein NusA</fullName>
    </recommendedName>
</protein>
<dbReference type="EMBL" id="CP071462">
    <property type="protein sequence ID" value="QSX00949.1"/>
    <property type="molecule type" value="Genomic_DNA"/>
</dbReference>
<dbReference type="InterPro" id="IPR058582">
    <property type="entry name" value="KH_NusA_2nd"/>
</dbReference>
<keyword evidence="9" id="KW-1185">Reference proteome</keyword>